<feature type="signal peptide" evidence="5">
    <location>
        <begin position="1"/>
        <end position="19"/>
    </location>
</feature>
<name>A0A517TVY5_9BACT</name>
<dbReference type="Gene3D" id="1.10.1330.10">
    <property type="entry name" value="Dockerin domain"/>
    <property type="match status" value="1"/>
</dbReference>
<dbReference type="OrthoDB" id="9802773at2"/>
<dbReference type="Pfam" id="PF02156">
    <property type="entry name" value="Glyco_hydro_26"/>
    <property type="match status" value="1"/>
</dbReference>
<proteinExistence type="inferred from homology"/>
<evidence type="ECO:0000256" key="5">
    <source>
        <dbReference type="SAM" id="SignalP"/>
    </source>
</evidence>
<keyword evidence="2 4" id="KW-0378">Hydrolase</keyword>
<sequence length="578" mass="63532" precursor="true">MVSAISKLRTLGCFLLALAASGQASLFAQNLRYEAETAQRTGVNVASSVGGYSGTGYVTGFDSGAGTDKVQWQVDVPNGLYEMWVGYRSQFGPKGYNFHVDGEGGSGMFDQSNAFTTDRAGLFNLQNVTNTFSIEQSWGYYDVDYVEFRPFTPPTLAPVSSQLVDDEANARTRFLMNYLTDMYGEKTLSGQQHNVSQNQSFPGATYLAKSGGLTPAIRGSDFMEYSPSRRQFGSNPRNETEQTIAWAQQTGGVVSMMWHWNAPANLINTSGKEWWRGFYTDATTFNLPGALANPAGSDYQLLLRDIDAIAVELQKFETAGVPVIWRPLHEAQGGWFWWGAHGPDTFKQLWNLTYDRLTNHHDLHNLIWEFTSSAAEGNFRDWYPGDDVVDMIGLDIYTDASASMSGQWYDMVEEYDGRKMIALSETGTLPNPTVMEQWGINWSYFSPWSGSFVDAFTAQQLQATLGHENIITLNELPMMPWNAAAPVSADFNGDGLVDGNDLLVWQQQLGQSGDLAADGNGDGAVDADDLAVWRSQFGQNAGAAGQASVPEPAAIVMLGVAVATSLAARRWRHTARRC</sequence>
<dbReference type="InterPro" id="IPR036439">
    <property type="entry name" value="Dockerin_dom_sf"/>
</dbReference>
<evidence type="ECO:0000259" key="6">
    <source>
        <dbReference type="PROSITE" id="PS51764"/>
    </source>
</evidence>
<evidence type="ECO:0000256" key="4">
    <source>
        <dbReference type="PROSITE-ProRule" id="PRU01100"/>
    </source>
</evidence>
<evidence type="ECO:0000313" key="8">
    <source>
        <dbReference type="Proteomes" id="UP000317909"/>
    </source>
</evidence>
<evidence type="ECO:0000256" key="3">
    <source>
        <dbReference type="ARBA" id="ARBA00023295"/>
    </source>
</evidence>
<dbReference type="InterPro" id="IPR008979">
    <property type="entry name" value="Galactose-bd-like_sf"/>
</dbReference>
<organism evidence="7 8">
    <name type="scientific">Lacipirellula limnantheis</name>
    <dbReference type="NCBI Taxonomy" id="2528024"/>
    <lineage>
        <taxon>Bacteria</taxon>
        <taxon>Pseudomonadati</taxon>
        <taxon>Planctomycetota</taxon>
        <taxon>Planctomycetia</taxon>
        <taxon>Pirellulales</taxon>
        <taxon>Lacipirellulaceae</taxon>
        <taxon>Lacipirellula</taxon>
    </lineage>
</organism>
<dbReference type="RefSeq" id="WP_145432091.1">
    <property type="nucleotide sequence ID" value="NZ_CP036339.1"/>
</dbReference>
<evidence type="ECO:0000256" key="1">
    <source>
        <dbReference type="ARBA" id="ARBA00007754"/>
    </source>
</evidence>
<dbReference type="PROSITE" id="PS00018">
    <property type="entry name" value="EF_HAND_1"/>
    <property type="match status" value="2"/>
</dbReference>
<dbReference type="Gene3D" id="2.60.120.260">
    <property type="entry name" value="Galactose-binding domain-like"/>
    <property type="match status" value="1"/>
</dbReference>
<accession>A0A517TVY5</accession>
<dbReference type="Proteomes" id="UP000317909">
    <property type="component" value="Chromosome"/>
</dbReference>
<dbReference type="InterPro" id="IPR022790">
    <property type="entry name" value="GH26_dom"/>
</dbReference>
<comment type="similarity">
    <text evidence="1 4">Belongs to the glycosyl hydrolase 26 family.</text>
</comment>
<dbReference type="EMBL" id="CP036339">
    <property type="protein sequence ID" value="QDT72531.1"/>
    <property type="molecule type" value="Genomic_DNA"/>
</dbReference>
<evidence type="ECO:0000256" key="2">
    <source>
        <dbReference type="ARBA" id="ARBA00022801"/>
    </source>
</evidence>
<dbReference type="GO" id="GO:0016985">
    <property type="term" value="F:mannan endo-1,4-beta-mannosidase activity"/>
    <property type="evidence" value="ECO:0007669"/>
    <property type="project" value="UniProtKB-EC"/>
</dbReference>
<dbReference type="SUPFAM" id="SSF51445">
    <property type="entry name" value="(Trans)glycosidases"/>
    <property type="match status" value="1"/>
</dbReference>
<dbReference type="InterPro" id="IPR000805">
    <property type="entry name" value="Glyco_hydro_26"/>
</dbReference>
<dbReference type="PANTHER" id="PTHR40079:SF4">
    <property type="entry name" value="GH26 DOMAIN-CONTAINING PROTEIN-RELATED"/>
    <property type="match status" value="1"/>
</dbReference>
<protein>
    <submittedName>
        <fullName evidence="7">Mannan endo-1,4-beta-mannosidase</fullName>
        <ecNumber evidence="7">3.2.1.78</ecNumber>
    </submittedName>
</protein>
<dbReference type="InterPro" id="IPR005084">
    <property type="entry name" value="CBM6"/>
</dbReference>
<feature type="domain" description="GH26" evidence="6">
    <location>
        <begin position="170"/>
        <end position="474"/>
    </location>
</feature>
<dbReference type="CDD" id="cd04086">
    <property type="entry name" value="CBM35_mannanase-like"/>
    <property type="match status" value="1"/>
</dbReference>
<dbReference type="InterPro" id="IPR018247">
    <property type="entry name" value="EF_Hand_1_Ca_BS"/>
</dbReference>
<evidence type="ECO:0000313" key="7">
    <source>
        <dbReference type="EMBL" id="QDT72531.1"/>
    </source>
</evidence>
<dbReference type="EC" id="3.2.1.78" evidence="7"/>
<dbReference type="GO" id="GO:0006080">
    <property type="term" value="P:substituted mannan metabolic process"/>
    <property type="evidence" value="ECO:0007669"/>
    <property type="project" value="InterPro"/>
</dbReference>
<feature type="chain" id="PRO_5021740005" evidence="5">
    <location>
        <begin position="20"/>
        <end position="578"/>
    </location>
</feature>
<feature type="active site" description="Proton donor" evidence="4">
    <location>
        <position position="330"/>
    </location>
</feature>
<keyword evidence="8" id="KW-1185">Reference proteome</keyword>
<dbReference type="InterPro" id="IPR017853">
    <property type="entry name" value="GH"/>
</dbReference>
<reference evidence="7 8" key="1">
    <citation type="submission" date="2019-02" db="EMBL/GenBank/DDBJ databases">
        <title>Deep-cultivation of Planctomycetes and their phenomic and genomic characterization uncovers novel biology.</title>
        <authorList>
            <person name="Wiegand S."/>
            <person name="Jogler M."/>
            <person name="Boedeker C."/>
            <person name="Pinto D."/>
            <person name="Vollmers J."/>
            <person name="Rivas-Marin E."/>
            <person name="Kohn T."/>
            <person name="Peeters S.H."/>
            <person name="Heuer A."/>
            <person name="Rast P."/>
            <person name="Oberbeckmann S."/>
            <person name="Bunk B."/>
            <person name="Jeske O."/>
            <person name="Meyerdierks A."/>
            <person name="Storesund J.E."/>
            <person name="Kallscheuer N."/>
            <person name="Luecker S."/>
            <person name="Lage O.M."/>
            <person name="Pohl T."/>
            <person name="Merkel B.J."/>
            <person name="Hornburger P."/>
            <person name="Mueller R.-W."/>
            <person name="Bruemmer F."/>
            <person name="Labrenz M."/>
            <person name="Spormann A.M."/>
            <person name="Op den Camp H."/>
            <person name="Overmann J."/>
            <person name="Amann R."/>
            <person name="Jetten M.S.M."/>
            <person name="Mascher T."/>
            <person name="Medema M.H."/>
            <person name="Devos D.P."/>
            <person name="Kaster A.-K."/>
            <person name="Ovreas L."/>
            <person name="Rohde M."/>
            <person name="Galperin M.Y."/>
            <person name="Jogler C."/>
        </authorList>
    </citation>
    <scope>NUCLEOTIDE SEQUENCE [LARGE SCALE GENOMIC DNA]</scope>
    <source>
        <strain evidence="7 8">I41</strain>
    </source>
</reference>
<gene>
    <name evidence="7" type="primary">manA_1</name>
    <name evidence="7" type="ORF">I41_17110</name>
</gene>
<dbReference type="SUPFAM" id="SSF63446">
    <property type="entry name" value="Type I dockerin domain"/>
    <property type="match status" value="1"/>
</dbReference>
<dbReference type="PRINTS" id="PR00739">
    <property type="entry name" value="GLHYDRLASE26"/>
</dbReference>
<dbReference type="Gene3D" id="3.20.20.80">
    <property type="entry name" value="Glycosidases"/>
    <property type="match status" value="1"/>
</dbReference>
<keyword evidence="5" id="KW-0732">Signal</keyword>
<dbReference type="PANTHER" id="PTHR40079">
    <property type="entry name" value="MANNAN ENDO-1,4-BETA-MANNOSIDASE E-RELATED"/>
    <property type="match status" value="1"/>
</dbReference>
<dbReference type="GO" id="GO:0030246">
    <property type="term" value="F:carbohydrate binding"/>
    <property type="evidence" value="ECO:0007669"/>
    <property type="project" value="InterPro"/>
</dbReference>
<dbReference type="Pfam" id="PF00404">
    <property type="entry name" value="Dockerin_1"/>
    <property type="match status" value="1"/>
</dbReference>
<keyword evidence="3 4" id="KW-0326">Glycosidase</keyword>
<dbReference type="AlphaFoldDB" id="A0A517TVY5"/>
<dbReference type="KEGG" id="llh:I41_17110"/>
<dbReference type="InterPro" id="IPR002105">
    <property type="entry name" value="Dockerin_1_rpt"/>
</dbReference>
<dbReference type="GO" id="GO:0000272">
    <property type="term" value="P:polysaccharide catabolic process"/>
    <property type="evidence" value="ECO:0007669"/>
    <property type="project" value="InterPro"/>
</dbReference>
<feature type="active site" description="Nucleophile" evidence="4">
    <location>
        <position position="425"/>
    </location>
</feature>
<dbReference type="PROSITE" id="PS51764">
    <property type="entry name" value="GH26"/>
    <property type="match status" value="1"/>
</dbReference>
<dbReference type="Pfam" id="PF16990">
    <property type="entry name" value="CBM_35"/>
    <property type="match status" value="1"/>
</dbReference>
<dbReference type="SUPFAM" id="SSF49785">
    <property type="entry name" value="Galactose-binding domain-like"/>
    <property type="match status" value="1"/>
</dbReference>